<dbReference type="EMBL" id="VDLV01000008">
    <property type="protein sequence ID" value="MBA1377479.1"/>
    <property type="molecule type" value="Genomic_DNA"/>
</dbReference>
<dbReference type="InterPro" id="IPR029044">
    <property type="entry name" value="Nucleotide-diphossugar_trans"/>
</dbReference>
<dbReference type="GO" id="GO:0004197">
    <property type="term" value="F:cysteine-type endopeptidase activity"/>
    <property type="evidence" value="ECO:0007669"/>
    <property type="project" value="InterPro"/>
</dbReference>
<feature type="domain" description="Peptidase C58 YopT-type" evidence="4">
    <location>
        <begin position="900"/>
        <end position="986"/>
    </location>
</feature>
<protein>
    <submittedName>
        <fullName evidence="7">Toxin</fullName>
    </submittedName>
</protein>
<dbReference type="Proteomes" id="UP000572407">
    <property type="component" value="Unassembled WGS sequence"/>
</dbReference>
<sequence>MSESKFSSTDSYVDFMGLLKLKDLERALISYKDTATYDAVLRYYFGCIALLDSPQMLEPLGLLKQALGTLQGASRRRRAAEPPSSPGAAADVAHIYSTIEHFEARLSNSIVQLKQPATEVPKNLHFVWLGGGVGAIQRDYINIWKQVMGAEGYRLSLWHDSDALLAYETNRIIVEAAKADAMLHGGQSSVDGLVLGDRYEERVIVLKQQMYAHIKKAVENGGSADEARIDLLVRAYGQDKARLTVLRNTNQLSLQALAGDHLALRDLAGGEVSLQLKDIYEREISLRGNFAAASDVVRIEALFAEGGSYTDVDNLPPLLEALGGVDIREFQADARLGVLQLMLDRNPEWMPGRQALRDRYTNYFEMIPSEHRVALERFANSQPGLERVFRTPVERLARPDELRAVAVRNSLSNAFLIAHPGSAMLQAVLDRFRLNYEIVDATARLADEQNVALTDVKAMIDLAQQAATKALGAFHELAPEVELAAAFLVEAAATYYSDGIRPQSEVTIYLTGPSAMREGMAAYQRAHFTPGIAEKWQVAAVIPDFATVNRATEEELDHSWKENESDLGQWLENEKQRWQEGQFKARYAGEMAELLKYRTLQFDEGWPVIEGRHVLSTDLLQHLADELGEPFMQAMNRGHSGVVTFKKAIPLGFDERQSILAQSAAVLPPASLSDPQTQQLSTAELLNRLAEDHFDIAQLSPLQRLLLAALTGAEAVDNRTFDAARPRLENLVNTFRKSGTAGGYATIERALYQQRAPAFLAGLASAADYPSKHDETALALKKVALQKPLTLRQLGKYVARIQQAAKLEHRVGIIERIGLVLDVFEAGTAKLVPQDLLLQGEGDRVGGRCYPLALAMAAALSVDKAAANTLRERFFLGVIEPEASDSVSFLSLMESLRDVQVADVGSALARSDLGEVVQRLAARTTTATLMLNSDNHAMLVAKTFESERDTYHFYDPNFGVFEFADSTVFKQALEQFFLEQDMARYYAAYGDATRPTFDLVELDGARVADLALPGEMKVSRLLKPGALPGQPSVPLKQRIASARGQSLQKNPRLGSCLSALDGHWLAQQIAEVTTHLEQANALPSDLVPLFDTLEIMPDGSYRMSMVDPAHPERAIRINTRDHRLLRIKSYLSELFSVLANRPAVSSDPTEVGSVHTLNAGFAIQALMNALRGREDAGRRLSWAVRLHAYVNYAQLVHGNVVDIAGLVTLVRQALAEEKLIARTVAPVVKASVGISLNEATGGLLQLANVGFDIYQLSTAQNEVERTQFGTQLAFDSASLALSVGAYVAGATTVGAVLGGASVMLGGLAVGAAALAQGFATIAEEAKQVGLFFDEVANAHLQAYQFNTVHGTWMPRPSLIVQTVDLVNAVLTMDSPKLYPLRDHFGVPTFANDYQRAIDIGRELNLPRRVSFTPGPGQAIMLPCTPQTCYRYEYKALPFANQRHDTGFDIARRLEKKNADGGWLFLFSFYSFPSEYILHRLFDPDYRPTAIEVLLDGTDRSLVVPVLPASWHGKIAYRIQGAGKRCTLLLNPGVSLTLDASRSLDSTWVLDAAWARESDIRIERYGKLFIGDVQMAFTGTGRHDVLLRAADQRTFQADLGTRQLNVVEDAVPSGMDRQALREHLKTLARQHRLVMPYTPVHDYQVPFEKPGEPRYITAWYDAREDRFLCIREEIPGADEAVLGAVAGGYAWFYNPQDVRIWQVDATTGLLIRHYWLWDSLSATTVIKSIEADAQGVIHVVQQTTRQGGGGYEAAYVIHEEQLLLSSIIKKLDAELEPLLSASEFLGDWAQVLGDGYVYSPSLGSENTFDTVTWQPAPFVSICWKIDDTSRDMAWIRRSDRLIIRPSPRPKHYRGWPDSIKNMTDLTLLPLAEQGDIFMIYDRSRKDLSRRQRTVVAGKASWSTQWKQPENLEDIIATEGGYVILTSDGLFFSLTRRGVPMLGGVNEQWFQDRVHWWSALQPLARRYGAEKLALVGLTNATGAARLCAWHIGDRLLLADLGLKGEVRVLSVTPDGEAAWLFDVSNGKVYRQAFIDPQELEAAFGQGSRLLQAGAIPVATREWERWQFVELSVEGPGLRGVSVEGVVVALRDHEPVRIVGVTQEWVALQDGREQEALEQLATQPLCSALLTVEEPGNLKWFVAQTGRMIRVPKAAIPQSYEVLGTQRQTSVLLHASENGKLLTFPGAGQVGTLSYAQREGEVLVVEGQGMRIENLLPLIPDDVTTLVLRMGEGAMSYRLSRAAWLRVNSVILDCRHSLAGAAQIPGELIWELDEPDELLLDHVDEHLVIIDSNSGHGVIFREAYATGFDFSRDVMLSFGGNRQYAVSTLIARLGDVPSAQGATTLKELSKALSPVETNLVS</sequence>
<proteinExistence type="predicted"/>
<comment type="caution">
    <text evidence="7">The sequence shown here is derived from an EMBL/GenBank/DDBJ whole genome shotgun (WGS) entry which is preliminary data.</text>
</comment>
<gene>
    <name evidence="7" type="ORF">FHK92_06550</name>
</gene>
<feature type="domain" description="GT44" evidence="5">
    <location>
        <begin position="122"/>
        <end position="510"/>
    </location>
</feature>
<dbReference type="GO" id="GO:0006508">
    <property type="term" value="P:proteolysis"/>
    <property type="evidence" value="ECO:0007669"/>
    <property type="project" value="UniProtKB-KW"/>
</dbReference>
<dbReference type="RefSeq" id="WP_181287318.1">
    <property type="nucleotide sequence ID" value="NZ_VDLV01000008.1"/>
</dbReference>
<name>A0A7V8RJ52_9PSED</name>
<keyword evidence="3" id="KW-0788">Thiol protease</keyword>
<dbReference type="Pfam" id="PF12920">
    <property type="entry name" value="TcdA_TcdB_pore"/>
    <property type="match status" value="1"/>
</dbReference>
<dbReference type="Pfam" id="PF12919">
    <property type="entry name" value="TcdA_TcdB"/>
    <property type="match status" value="1"/>
</dbReference>
<accession>A0A7V8RJ52</accession>
<dbReference type="InterPro" id="IPR024769">
    <property type="entry name" value="TcdA/TcdB_pore_forming"/>
</dbReference>
<dbReference type="SUPFAM" id="SSF53448">
    <property type="entry name" value="Nucleotide-diphospho-sugar transferases"/>
    <property type="match status" value="1"/>
</dbReference>
<dbReference type="Pfam" id="PF03543">
    <property type="entry name" value="Peptidase_C58"/>
    <property type="match status" value="1"/>
</dbReference>
<keyword evidence="2" id="KW-0378">Hydrolase</keyword>
<dbReference type="InterPro" id="IPR006473">
    <property type="entry name" value="Peptidase_C58_Yopt"/>
</dbReference>
<keyword evidence="1" id="KW-0645">Protease</keyword>
<reference evidence="7 8" key="1">
    <citation type="submission" date="2019-06" db="EMBL/GenBank/DDBJ databases">
        <title>Analysis of the biodiversity of Brassica napus bacterial endophytes for the selection of potential efficient biofertilizers for rapeseed crops.</title>
        <authorList>
            <person name="Jimenez-Gomez A."/>
            <person name="Saati-Santamaria Z."/>
            <person name="Menendez E."/>
            <person name="Rivas R."/>
            <person name="Mateos P.F."/>
            <person name="Velazquez E."/>
            <person name="Garcia-Fraile P."/>
        </authorList>
    </citation>
    <scope>NUCLEOTIDE SEQUENCE [LARGE SCALE GENOMIC DNA]</scope>
    <source>
        <strain evidence="7 8">CDVBN10</strain>
    </source>
</reference>
<evidence type="ECO:0000256" key="3">
    <source>
        <dbReference type="ARBA" id="ARBA00022807"/>
    </source>
</evidence>
<dbReference type="Gene3D" id="3.90.550.20">
    <property type="match status" value="1"/>
</dbReference>
<evidence type="ECO:0000259" key="6">
    <source>
        <dbReference type="Pfam" id="PF12920"/>
    </source>
</evidence>
<organism evidence="7 8">
    <name type="scientific">Pseudomonas brassicacearum subsp. neoaurantiaca</name>
    <dbReference type="NCBI Taxonomy" id="494916"/>
    <lineage>
        <taxon>Bacteria</taxon>
        <taxon>Pseudomonadati</taxon>
        <taxon>Pseudomonadota</taxon>
        <taxon>Gammaproteobacteria</taxon>
        <taxon>Pseudomonadales</taxon>
        <taxon>Pseudomonadaceae</taxon>
        <taxon>Pseudomonas</taxon>
    </lineage>
</organism>
<evidence type="ECO:0000313" key="8">
    <source>
        <dbReference type="Proteomes" id="UP000572407"/>
    </source>
</evidence>
<evidence type="ECO:0000259" key="4">
    <source>
        <dbReference type="Pfam" id="PF03543"/>
    </source>
</evidence>
<evidence type="ECO:0000313" key="7">
    <source>
        <dbReference type="EMBL" id="MBA1377479.1"/>
    </source>
</evidence>
<dbReference type="InterPro" id="IPR024770">
    <property type="entry name" value="TcdA/TcdB_cat"/>
</dbReference>
<evidence type="ECO:0000256" key="2">
    <source>
        <dbReference type="ARBA" id="ARBA00022801"/>
    </source>
</evidence>
<dbReference type="GO" id="GO:0016757">
    <property type="term" value="F:glycosyltransferase activity"/>
    <property type="evidence" value="ECO:0007669"/>
    <property type="project" value="InterPro"/>
</dbReference>
<evidence type="ECO:0000259" key="5">
    <source>
        <dbReference type="Pfam" id="PF12919"/>
    </source>
</evidence>
<feature type="domain" description="TcdA/TcdB toxin pore forming" evidence="6">
    <location>
        <begin position="1068"/>
        <end position="1703"/>
    </location>
</feature>
<dbReference type="CDD" id="cd20495">
    <property type="entry name" value="C58_PaToxP-like"/>
    <property type="match status" value="1"/>
</dbReference>
<evidence type="ECO:0000256" key="1">
    <source>
        <dbReference type="ARBA" id="ARBA00022670"/>
    </source>
</evidence>